<feature type="compositionally biased region" description="Low complexity" evidence="1">
    <location>
        <begin position="1"/>
        <end position="19"/>
    </location>
</feature>
<sequence length="162" mass="18146">MTPSSTQQQTTPTKQPWRTTPHRPLPDPIWHPTRLGLSLRRCEVHLRHIRPSRLYASECTIPLTIDRLMEQRGLEEWVPLPLPGLGLAGESGSWVGRIEGTVQGRIPEESDAAASTELWNSRAARDAVDSAAFSTGHFEPEHGIPRLPRRIPTPPLSLPHLR</sequence>
<comment type="caution">
    <text evidence="2">The sequence shown here is derived from an EMBL/GenBank/DDBJ whole genome shotgun (WGS) entry which is preliminary data.</text>
</comment>
<reference evidence="2 3" key="1">
    <citation type="journal article" date="2019" name="Nat. Ecol. Evol.">
        <title>Megaphylogeny resolves global patterns of mushroom evolution.</title>
        <authorList>
            <person name="Varga T."/>
            <person name="Krizsan K."/>
            <person name="Foldi C."/>
            <person name="Dima B."/>
            <person name="Sanchez-Garcia M."/>
            <person name="Sanchez-Ramirez S."/>
            <person name="Szollosi G.J."/>
            <person name="Szarkandi J.G."/>
            <person name="Papp V."/>
            <person name="Albert L."/>
            <person name="Andreopoulos W."/>
            <person name="Angelini C."/>
            <person name="Antonin V."/>
            <person name="Barry K.W."/>
            <person name="Bougher N.L."/>
            <person name="Buchanan P."/>
            <person name="Buyck B."/>
            <person name="Bense V."/>
            <person name="Catcheside P."/>
            <person name="Chovatia M."/>
            <person name="Cooper J."/>
            <person name="Damon W."/>
            <person name="Desjardin D."/>
            <person name="Finy P."/>
            <person name="Geml J."/>
            <person name="Haridas S."/>
            <person name="Hughes K."/>
            <person name="Justo A."/>
            <person name="Karasinski D."/>
            <person name="Kautmanova I."/>
            <person name="Kiss B."/>
            <person name="Kocsube S."/>
            <person name="Kotiranta H."/>
            <person name="LaButti K.M."/>
            <person name="Lechner B.E."/>
            <person name="Liimatainen K."/>
            <person name="Lipzen A."/>
            <person name="Lukacs Z."/>
            <person name="Mihaltcheva S."/>
            <person name="Morgado L.N."/>
            <person name="Niskanen T."/>
            <person name="Noordeloos M.E."/>
            <person name="Ohm R.A."/>
            <person name="Ortiz-Santana B."/>
            <person name="Ovrebo C."/>
            <person name="Racz N."/>
            <person name="Riley R."/>
            <person name="Savchenko A."/>
            <person name="Shiryaev A."/>
            <person name="Soop K."/>
            <person name="Spirin V."/>
            <person name="Szebenyi C."/>
            <person name="Tomsovsky M."/>
            <person name="Tulloss R.E."/>
            <person name="Uehling J."/>
            <person name="Grigoriev I.V."/>
            <person name="Vagvolgyi C."/>
            <person name="Papp T."/>
            <person name="Martin F.M."/>
            <person name="Miettinen O."/>
            <person name="Hibbett D.S."/>
            <person name="Nagy L.G."/>
        </authorList>
    </citation>
    <scope>NUCLEOTIDE SEQUENCE [LARGE SCALE GENOMIC DNA]</scope>
    <source>
        <strain evidence="2 3">FP101781</strain>
    </source>
</reference>
<evidence type="ECO:0000313" key="2">
    <source>
        <dbReference type="EMBL" id="TEB25873.1"/>
    </source>
</evidence>
<evidence type="ECO:0000313" key="3">
    <source>
        <dbReference type="Proteomes" id="UP000298030"/>
    </source>
</evidence>
<feature type="region of interest" description="Disordered" evidence="1">
    <location>
        <begin position="1"/>
        <end position="29"/>
    </location>
</feature>
<dbReference type="Proteomes" id="UP000298030">
    <property type="component" value="Unassembled WGS sequence"/>
</dbReference>
<organism evidence="2 3">
    <name type="scientific">Coprinellus micaceus</name>
    <name type="common">Glistening ink-cap mushroom</name>
    <name type="synonym">Coprinus micaceus</name>
    <dbReference type="NCBI Taxonomy" id="71717"/>
    <lineage>
        <taxon>Eukaryota</taxon>
        <taxon>Fungi</taxon>
        <taxon>Dikarya</taxon>
        <taxon>Basidiomycota</taxon>
        <taxon>Agaricomycotina</taxon>
        <taxon>Agaricomycetes</taxon>
        <taxon>Agaricomycetidae</taxon>
        <taxon>Agaricales</taxon>
        <taxon>Agaricineae</taxon>
        <taxon>Psathyrellaceae</taxon>
        <taxon>Coprinellus</taxon>
    </lineage>
</organism>
<dbReference type="AlphaFoldDB" id="A0A4Y7SVI4"/>
<feature type="compositionally biased region" description="Pro residues" evidence="1">
    <location>
        <begin position="151"/>
        <end position="162"/>
    </location>
</feature>
<proteinExistence type="predicted"/>
<name>A0A4Y7SVI4_COPMI</name>
<protein>
    <submittedName>
        <fullName evidence="2">Uncharacterized protein</fullName>
    </submittedName>
</protein>
<dbReference type="EMBL" id="QPFP01000053">
    <property type="protein sequence ID" value="TEB25873.1"/>
    <property type="molecule type" value="Genomic_DNA"/>
</dbReference>
<evidence type="ECO:0000256" key="1">
    <source>
        <dbReference type="SAM" id="MobiDB-lite"/>
    </source>
</evidence>
<keyword evidence="3" id="KW-1185">Reference proteome</keyword>
<accession>A0A4Y7SVI4</accession>
<feature type="region of interest" description="Disordered" evidence="1">
    <location>
        <begin position="138"/>
        <end position="162"/>
    </location>
</feature>
<gene>
    <name evidence="2" type="ORF">FA13DRAFT_1133105</name>
</gene>